<accession>A0ABS4JDG3</accession>
<keyword evidence="2" id="KW-1185">Reference proteome</keyword>
<name>A0ABS4JDG3_9BACL</name>
<evidence type="ECO:0008006" key="3">
    <source>
        <dbReference type="Google" id="ProtNLM"/>
    </source>
</evidence>
<evidence type="ECO:0000313" key="1">
    <source>
        <dbReference type="EMBL" id="MBP1999758.1"/>
    </source>
</evidence>
<proteinExistence type="predicted"/>
<reference evidence="1 2" key="1">
    <citation type="submission" date="2021-03" db="EMBL/GenBank/DDBJ databases">
        <title>Genomic Encyclopedia of Type Strains, Phase IV (KMG-IV): sequencing the most valuable type-strain genomes for metagenomic binning, comparative biology and taxonomic classification.</title>
        <authorList>
            <person name="Goeker M."/>
        </authorList>
    </citation>
    <scope>NUCLEOTIDE SEQUENCE [LARGE SCALE GENOMIC DNA]</scope>
    <source>
        <strain evidence="1 2">DSM 26806</strain>
    </source>
</reference>
<protein>
    <recommendedName>
        <fullName evidence="3">Bacteriophage Gp15 protein</fullName>
    </recommendedName>
</protein>
<sequence>MATQYGIRIRTQGDMPWGEFCTLVAGLMPDTPLGSIVTIRSETDPKVVKGFNKDQRRIYNDWRLRRAEQKLSDPGKMDMEMKSLEAALARMFGGEPQ</sequence>
<dbReference type="EMBL" id="JAGGLD010000001">
    <property type="protein sequence ID" value="MBP1999758.1"/>
    <property type="molecule type" value="Genomic_DNA"/>
</dbReference>
<gene>
    <name evidence="1" type="ORF">J2Z69_000777</name>
</gene>
<dbReference type="Proteomes" id="UP001519288">
    <property type="component" value="Unassembled WGS sequence"/>
</dbReference>
<organism evidence="1 2">
    <name type="scientific">Paenibacillus shirakamiensis</name>
    <dbReference type="NCBI Taxonomy" id="1265935"/>
    <lineage>
        <taxon>Bacteria</taxon>
        <taxon>Bacillati</taxon>
        <taxon>Bacillota</taxon>
        <taxon>Bacilli</taxon>
        <taxon>Bacillales</taxon>
        <taxon>Paenibacillaceae</taxon>
        <taxon>Paenibacillus</taxon>
    </lineage>
</organism>
<evidence type="ECO:0000313" key="2">
    <source>
        <dbReference type="Proteomes" id="UP001519288"/>
    </source>
</evidence>
<comment type="caution">
    <text evidence="1">The sequence shown here is derived from an EMBL/GenBank/DDBJ whole genome shotgun (WGS) entry which is preliminary data.</text>
</comment>